<protein>
    <submittedName>
        <fullName evidence="3">Metallopeptidase</fullName>
    </submittedName>
</protein>
<dbReference type="InterPro" id="IPR025154">
    <property type="entry name" value="Put_metallopeptidase_dom"/>
</dbReference>
<sequence>MANKAPVDYNAPFQSARPETHEEWQARMAGEVLAVLRSGLYLDFRFLDQALGALTPAAEPRCRVMATDGVRLFYQPEALLRLYRENPKYLSRLYLHTVFHCVFRHLWLQGARDAALWQLACDIAVENVIDGLGRKSVARPLTYVRRRAYEALTAGGHVAAAAPAYRWLLTQTPGVQKQLAREFYADDHRLWPQPGRQDPPPQSLPQAQAAWQKIGRRMEAELELHAHQAGQDPGALAEAVRAANRSRGSYRDFLRRFCVLREEPRLDPDTFDLNFYTYGLSLYGNLPLIEPVETRESKKIEEIALVIDTSYSTSGALVRSFLSETYALLKERESFFRRMNLHIIQADNRVQKDHLVTTEEELIALMDRFELAGGGGTDFRPAFDYVTRLCEEKKFHNLRGLLYFTDGLGTYPARRPPYETAFLFLGEKFDDAGVPPWAMKVVLEEDEFARPAAAGPAGPVALLDEEEEDLYRDLNNS</sequence>
<name>A0A9D2MES0_9FIRM</name>
<evidence type="ECO:0000259" key="1">
    <source>
        <dbReference type="Pfam" id="PF09967"/>
    </source>
</evidence>
<dbReference type="AlphaFoldDB" id="A0A9D2MES0"/>
<evidence type="ECO:0000259" key="2">
    <source>
        <dbReference type="Pfam" id="PF13203"/>
    </source>
</evidence>
<evidence type="ECO:0000313" key="4">
    <source>
        <dbReference type="Proteomes" id="UP000824211"/>
    </source>
</evidence>
<dbReference type="Proteomes" id="UP000824211">
    <property type="component" value="Unassembled WGS sequence"/>
</dbReference>
<feature type="domain" description="Putative metallopeptidase" evidence="2">
    <location>
        <begin position="49"/>
        <end position="257"/>
    </location>
</feature>
<organism evidence="3 4">
    <name type="scientific">Candidatus Faecalibacterium faecipullorum</name>
    <dbReference type="NCBI Taxonomy" id="2838578"/>
    <lineage>
        <taxon>Bacteria</taxon>
        <taxon>Bacillati</taxon>
        <taxon>Bacillota</taxon>
        <taxon>Clostridia</taxon>
        <taxon>Eubacteriales</taxon>
        <taxon>Oscillospiraceae</taxon>
        <taxon>Faecalibacterium</taxon>
    </lineage>
</organism>
<dbReference type="Pfam" id="PF09967">
    <property type="entry name" value="DUF2201"/>
    <property type="match status" value="1"/>
</dbReference>
<dbReference type="Pfam" id="PF13203">
    <property type="entry name" value="DUF2201_N"/>
    <property type="match status" value="1"/>
</dbReference>
<gene>
    <name evidence="3" type="ORF">H9771_06800</name>
</gene>
<dbReference type="CDD" id="cd00198">
    <property type="entry name" value="vWFA"/>
    <property type="match status" value="1"/>
</dbReference>
<dbReference type="PANTHER" id="PTHR38730">
    <property type="entry name" value="SLL7028 PROTEIN"/>
    <property type="match status" value="1"/>
</dbReference>
<dbReference type="PANTHER" id="PTHR38730:SF1">
    <property type="entry name" value="SLL7028 PROTEIN"/>
    <property type="match status" value="1"/>
</dbReference>
<dbReference type="SUPFAM" id="SSF53300">
    <property type="entry name" value="vWA-like"/>
    <property type="match status" value="1"/>
</dbReference>
<reference evidence="3" key="2">
    <citation type="submission" date="2021-04" db="EMBL/GenBank/DDBJ databases">
        <authorList>
            <person name="Gilroy R."/>
        </authorList>
    </citation>
    <scope>NUCLEOTIDE SEQUENCE</scope>
    <source>
        <strain evidence="3">ChiHjej9B8-13557</strain>
    </source>
</reference>
<accession>A0A9D2MES0</accession>
<reference evidence="3" key="1">
    <citation type="journal article" date="2021" name="PeerJ">
        <title>Extensive microbial diversity within the chicken gut microbiome revealed by metagenomics and culture.</title>
        <authorList>
            <person name="Gilroy R."/>
            <person name="Ravi A."/>
            <person name="Getino M."/>
            <person name="Pursley I."/>
            <person name="Horton D.L."/>
            <person name="Alikhan N.F."/>
            <person name="Baker D."/>
            <person name="Gharbi K."/>
            <person name="Hall N."/>
            <person name="Watson M."/>
            <person name="Adriaenssens E.M."/>
            <person name="Foster-Nyarko E."/>
            <person name="Jarju S."/>
            <person name="Secka A."/>
            <person name="Antonio M."/>
            <person name="Oren A."/>
            <person name="Chaudhuri R.R."/>
            <person name="La Ragione R."/>
            <person name="Hildebrand F."/>
            <person name="Pallen M.J."/>
        </authorList>
    </citation>
    <scope>NUCLEOTIDE SEQUENCE</scope>
    <source>
        <strain evidence="3">ChiHjej9B8-13557</strain>
    </source>
</reference>
<dbReference type="InterPro" id="IPR018698">
    <property type="entry name" value="VWA-like_dom"/>
</dbReference>
<evidence type="ECO:0000313" key="3">
    <source>
        <dbReference type="EMBL" id="HJB59342.1"/>
    </source>
</evidence>
<proteinExistence type="predicted"/>
<dbReference type="EMBL" id="DWXX01000120">
    <property type="protein sequence ID" value="HJB59342.1"/>
    <property type="molecule type" value="Genomic_DNA"/>
</dbReference>
<dbReference type="InterPro" id="IPR036465">
    <property type="entry name" value="vWFA_dom_sf"/>
</dbReference>
<comment type="caution">
    <text evidence="3">The sequence shown here is derived from an EMBL/GenBank/DDBJ whole genome shotgun (WGS) entry which is preliminary data.</text>
</comment>
<feature type="domain" description="VWA-like" evidence="1">
    <location>
        <begin position="303"/>
        <end position="443"/>
    </location>
</feature>